<reference evidence="3" key="1">
    <citation type="journal article" date="2019" name="Int. J. Syst. Evol. Microbiol.">
        <title>The Global Catalogue of Microorganisms (GCM) 10K type strain sequencing project: providing services to taxonomists for standard genome sequencing and annotation.</title>
        <authorList>
            <consortium name="The Broad Institute Genomics Platform"/>
            <consortium name="The Broad Institute Genome Sequencing Center for Infectious Disease"/>
            <person name="Wu L."/>
            <person name="Ma J."/>
        </authorList>
    </citation>
    <scope>NUCLEOTIDE SEQUENCE [LARGE SCALE GENOMIC DNA]</scope>
    <source>
        <strain evidence="3">JCM 11574</strain>
    </source>
</reference>
<accession>A0ABP6MRI0</accession>
<gene>
    <name evidence="2" type="ORF">GCM10010521_08000</name>
</gene>
<name>A0ABP6MRI0_9ACTN</name>
<comment type="caution">
    <text evidence="2">The sequence shown here is derived from an EMBL/GenBank/DDBJ whole genome shotgun (WGS) entry which is preliminary data.</text>
</comment>
<evidence type="ECO:0000313" key="2">
    <source>
        <dbReference type="EMBL" id="GAA3123392.1"/>
    </source>
</evidence>
<evidence type="ECO:0000256" key="1">
    <source>
        <dbReference type="SAM" id="MobiDB-lite"/>
    </source>
</evidence>
<organism evidence="2 3">
    <name type="scientific">Streptomyces rameus</name>
    <dbReference type="NCBI Taxonomy" id="68261"/>
    <lineage>
        <taxon>Bacteria</taxon>
        <taxon>Bacillati</taxon>
        <taxon>Actinomycetota</taxon>
        <taxon>Actinomycetes</taxon>
        <taxon>Kitasatosporales</taxon>
        <taxon>Streptomycetaceae</taxon>
        <taxon>Streptomyces</taxon>
    </lineage>
</organism>
<evidence type="ECO:0000313" key="3">
    <source>
        <dbReference type="Proteomes" id="UP001500893"/>
    </source>
</evidence>
<dbReference type="EMBL" id="BAAAVM010000008">
    <property type="protein sequence ID" value="GAA3123392.1"/>
    <property type="molecule type" value="Genomic_DNA"/>
</dbReference>
<protein>
    <submittedName>
        <fullName evidence="2">Uncharacterized protein</fullName>
    </submittedName>
</protein>
<keyword evidence="3" id="KW-1185">Reference proteome</keyword>
<sequence length="74" mass="8279">MSRDDTAYVLDTFNVTRDTGVRRYGRYRTRDLILAEYDRMAAAGLRPGTPLVEGWNHASTLVPPPGRGPRHPAP</sequence>
<dbReference type="Proteomes" id="UP001500893">
    <property type="component" value="Unassembled WGS sequence"/>
</dbReference>
<feature type="region of interest" description="Disordered" evidence="1">
    <location>
        <begin position="48"/>
        <end position="74"/>
    </location>
</feature>
<proteinExistence type="predicted"/>